<evidence type="ECO:0000313" key="3">
    <source>
        <dbReference type="Proteomes" id="UP000029665"/>
    </source>
</evidence>
<evidence type="ECO:0000256" key="1">
    <source>
        <dbReference type="SAM" id="MobiDB-lite"/>
    </source>
</evidence>
<keyword evidence="3" id="KW-1185">Reference proteome</keyword>
<dbReference type="OrthoDB" id="3266220at2759"/>
<proteinExistence type="predicted"/>
<dbReference type="AlphaFoldDB" id="A0A060SIT3"/>
<name>A0A060SIT3_PYCCI</name>
<dbReference type="Proteomes" id="UP000029665">
    <property type="component" value="Unassembled WGS sequence"/>
</dbReference>
<reference evidence="2" key="1">
    <citation type="submission" date="2014-01" db="EMBL/GenBank/DDBJ databases">
        <title>The genome of the white-rot fungus Pycnoporus cinnabarinus: a basidiomycete model with a versatile arsenal for lignocellulosic biomass breakdown.</title>
        <authorList>
            <person name="Levasseur A."/>
            <person name="Lomascolo A."/>
            <person name="Ruiz-Duenas F.J."/>
            <person name="Uzan E."/>
            <person name="Piumi F."/>
            <person name="Kues U."/>
            <person name="Ram A.F.J."/>
            <person name="Murat C."/>
            <person name="Haon M."/>
            <person name="Benoit I."/>
            <person name="Arfi Y."/>
            <person name="Chevret D."/>
            <person name="Drula E."/>
            <person name="Kwon M.J."/>
            <person name="Gouret P."/>
            <person name="Lesage-Meessen L."/>
            <person name="Lombard V."/>
            <person name="Mariette J."/>
            <person name="Noirot C."/>
            <person name="Park J."/>
            <person name="Patyshakuliyeva A."/>
            <person name="Wieneger R.A.B."/>
            <person name="Wosten H.A.B."/>
            <person name="Martin F."/>
            <person name="Coutinho P.M."/>
            <person name="de Vries R."/>
            <person name="Martinez A.T."/>
            <person name="Klopp C."/>
            <person name="Pontarotti P."/>
            <person name="Henrissat B."/>
            <person name="Record E."/>
        </authorList>
    </citation>
    <scope>NUCLEOTIDE SEQUENCE [LARGE SCALE GENOMIC DNA]</scope>
    <source>
        <strain evidence="2">BRFM137</strain>
    </source>
</reference>
<dbReference type="HOGENOM" id="CLU_2185291_0_0_1"/>
<gene>
    <name evidence="2" type="ORF">BN946_scf184867.g10</name>
</gene>
<sequence length="109" mass="12016">MIIPSTPQSECSTLVDFAIEDLLAKEEDEDEAITDEYMLESDNSAWSNGRYTPAQVPANRDELLSSENAAWVTARPSARQAKPKTRSWFAAGRNNQAMSMTGCESARNA</sequence>
<evidence type="ECO:0000313" key="2">
    <source>
        <dbReference type="EMBL" id="CDO74412.1"/>
    </source>
</evidence>
<protein>
    <submittedName>
        <fullName evidence="2">Uncharacterized protein</fullName>
    </submittedName>
</protein>
<comment type="caution">
    <text evidence="2">The sequence shown here is derived from an EMBL/GenBank/DDBJ whole genome shotgun (WGS) entry which is preliminary data.</text>
</comment>
<dbReference type="EMBL" id="CCBP010000169">
    <property type="protein sequence ID" value="CDO74412.1"/>
    <property type="molecule type" value="Genomic_DNA"/>
</dbReference>
<accession>A0A060SIT3</accession>
<feature type="region of interest" description="Disordered" evidence="1">
    <location>
        <begin position="74"/>
        <end position="93"/>
    </location>
</feature>
<organism evidence="2 3">
    <name type="scientific">Pycnoporus cinnabarinus</name>
    <name type="common">Cinnabar-red polypore</name>
    <name type="synonym">Trametes cinnabarina</name>
    <dbReference type="NCBI Taxonomy" id="5643"/>
    <lineage>
        <taxon>Eukaryota</taxon>
        <taxon>Fungi</taxon>
        <taxon>Dikarya</taxon>
        <taxon>Basidiomycota</taxon>
        <taxon>Agaricomycotina</taxon>
        <taxon>Agaricomycetes</taxon>
        <taxon>Polyporales</taxon>
        <taxon>Polyporaceae</taxon>
        <taxon>Trametes</taxon>
    </lineage>
</organism>